<dbReference type="InterPro" id="IPR006839">
    <property type="entry name" value="DarP"/>
</dbReference>
<dbReference type="AlphaFoldDB" id="A0A1T4WC29"/>
<dbReference type="GO" id="GO:0019843">
    <property type="term" value="F:rRNA binding"/>
    <property type="evidence" value="ECO:0007669"/>
    <property type="project" value="UniProtKB-KW"/>
</dbReference>
<dbReference type="EMBL" id="FUYC01000002">
    <property type="protein sequence ID" value="SKA74830.1"/>
    <property type="molecule type" value="Genomic_DNA"/>
</dbReference>
<dbReference type="CDD" id="cd16331">
    <property type="entry name" value="YjgA-like"/>
    <property type="match status" value="1"/>
</dbReference>
<organism evidence="6 7">
    <name type="scientific">Paucidesulfovibrio gracilis DSM 16080</name>
    <dbReference type="NCBI Taxonomy" id="1121449"/>
    <lineage>
        <taxon>Bacteria</taxon>
        <taxon>Pseudomonadati</taxon>
        <taxon>Thermodesulfobacteriota</taxon>
        <taxon>Desulfovibrionia</taxon>
        <taxon>Desulfovibrionales</taxon>
        <taxon>Desulfovibrionaceae</taxon>
        <taxon>Paucidesulfovibrio</taxon>
    </lineage>
</organism>
<dbReference type="RefSeq" id="WP_078716336.1">
    <property type="nucleotide sequence ID" value="NZ_FUYC01000002.1"/>
</dbReference>
<dbReference type="SUPFAM" id="SSF158710">
    <property type="entry name" value="PSPTO4464-like"/>
    <property type="match status" value="1"/>
</dbReference>
<evidence type="ECO:0000313" key="7">
    <source>
        <dbReference type="Proteomes" id="UP000190027"/>
    </source>
</evidence>
<accession>A0A1T4WC29</accession>
<keyword evidence="1" id="KW-0963">Cytoplasm</keyword>
<keyword evidence="3" id="KW-0699">rRNA-binding</keyword>
<proteinExistence type="inferred from homology"/>
<evidence type="ECO:0000313" key="6">
    <source>
        <dbReference type="EMBL" id="SKA74830.1"/>
    </source>
</evidence>
<dbReference type="Gene3D" id="1.10.60.30">
    <property type="entry name" value="PSPTO4464-like domains"/>
    <property type="match status" value="2"/>
</dbReference>
<dbReference type="PIRSF" id="PIRSF016183">
    <property type="entry name" value="UCP016183"/>
    <property type="match status" value="1"/>
</dbReference>
<evidence type="ECO:0000256" key="2">
    <source>
        <dbReference type="ARBA" id="ARBA00022517"/>
    </source>
</evidence>
<feature type="region of interest" description="Disordered" evidence="5">
    <location>
        <begin position="1"/>
        <end position="20"/>
    </location>
</feature>
<evidence type="ECO:0000256" key="3">
    <source>
        <dbReference type="ARBA" id="ARBA00022730"/>
    </source>
</evidence>
<keyword evidence="2" id="KW-0690">Ribosome biogenesis</keyword>
<dbReference type="NCBIfam" id="NF003593">
    <property type="entry name" value="PRK05255.1-1"/>
    <property type="match status" value="1"/>
</dbReference>
<protein>
    <submittedName>
        <fullName evidence="6">Ribosome-associated protein</fullName>
    </submittedName>
</protein>
<evidence type="ECO:0000256" key="1">
    <source>
        <dbReference type="ARBA" id="ARBA00022490"/>
    </source>
</evidence>
<dbReference type="Pfam" id="PF04751">
    <property type="entry name" value="DarP"/>
    <property type="match status" value="1"/>
</dbReference>
<dbReference type="OrthoDB" id="5293604at2"/>
<evidence type="ECO:0000256" key="4">
    <source>
        <dbReference type="ARBA" id="ARBA00022884"/>
    </source>
</evidence>
<name>A0A1T4WC29_9BACT</name>
<evidence type="ECO:0000256" key="5">
    <source>
        <dbReference type="SAM" id="MobiDB-lite"/>
    </source>
</evidence>
<dbReference type="STRING" id="1121449.SAMN02745704_00780"/>
<dbReference type="InterPro" id="IPR023153">
    <property type="entry name" value="DarP_sf"/>
</dbReference>
<dbReference type="GO" id="GO:0042254">
    <property type="term" value="P:ribosome biogenesis"/>
    <property type="evidence" value="ECO:0007669"/>
    <property type="project" value="UniProtKB-KW"/>
</dbReference>
<keyword evidence="4" id="KW-0694">RNA-binding</keyword>
<gene>
    <name evidence="6" type="ORF">SAMN02745704_00780</name>
</gene>
<dbReference type="PANTHER" id="PTHR38101:SF1">
    <property type="entry name" value="UPF0307 PROTEIN YJGA"/>
    <property type="match status" value="1"/>
</dbReference>
<dbReference type="PANTHER" id="PTHR38101">
    <property type="entry name" value="UPF0307 PROTEIN YJGA"/>
    <property type="match status" value="1"/>
</dbReference>
<reference evidence="6 7" key="1">
    <citation type="submission" date="2017-02" db="EMBL/GenBank/DDBJ databases">
        <authorList>
            <person name="Peterson S.W."/>
        </authorList>
    </citation>
    <scope>NUCLEOTIDE SEQUENCE [LARGE SCALE GENOMIC DNA]</scope>
    <source>
        <strain evidence="6 7">DSM 16080</strain>
    </source>
</reference>
<sequence>MDDTLFSKSRSQKKRDSKELQAMGEQLAALTREELRPLDLPVDLLTALDELRTLSKHEAKRRQAQFVGKLMRGIDPEPIRDFLSSRGQAKAEADSAFHEVERLREKLLQGEDAPLDAFFDAHPQADRQHLRQLVRNARLELAKGKPPKNSRALFRALRETMQNQD</sequence>
<dbReference type="GO" id="GO:0005829">
    <property type="term" value="C:cytosol"/>
    <property type="evidence" value="ECO:0007669"/>
    <property type="project" value="TreeGrafter"/>
</dbReference>
<dbReference type="Proteomes" id="UP000190027">
    <property type="component" value="Unassembled WGS sequence"/>
</dbReference>
<dbReference type="HAMAP" id="MF_00765">
    <property type="entry name" value="DarP"/>
    <property type="match status" value="1"/>
</dbReference>
<keyword evidence="7" id="KW-1185">Reference proteome</keyword>